<sequence length="295" mass="32180">MESAVAPTEAGFPGTLEELTITVGDHHHSALAAGPASGELVLLLHGWPEFADAWTEQLHALGEAGYRALAVDQRGYAAGARPDGVERYSLDLLVGDALAFADSQGAEKFHLVARDWGGMVAWALAAAHPERLRSLTVLSTPHPAALQCATATDDGQFHDLGYIRFFRRAVGKAEKYLLRDEAAQLRTVYSRRIPAAFVERAVARLSEPGALTATLNWYRGATNDAFHIPAGPITVPTLYLWGREDPYLGQSAAELTVHHIDAEYRFQIIEGASQWMAMEAPDEVIALLLDHLERH</sequence>
<dbReference type="EMBL" id="NMUL01000048">
    <property type="protein sequence ID" value="OXM61251.1"/>
    <property type="molecule type" value="Genomic_DNA"/>
</dbReference>
<dbReference type="PANTHER" id="PTHR43329">
    <property type="entry name" value="EPOXIDE HYDROLASE"/>
    <property type="match status" value="1"/>
</dbReference>
<accession>A0A229SRD8</accession>
<evidence type="ECO:0000259" key="2">
    <source>
        <dbReference type="Pfam" id="PF00561"/>
    </source>
</evidence>
<dbReference type="InterPro" id="IPR000639">
    <property type="entry name" value="Epox_hydrolase-like"/>
</dbReference>
<keyword evidence="4" id="KW-1185">Reference proteome</keyword>
<evidence type="ECO:0000313" key="3">
    <source>
        <dbReference type="EMBL" id="OXM61251.1"/>
    </source>
</evidence>
<dbReference type="GO" id="GO:0016787">
    <property type="term" value="F:hydrolase activity"/>
    <property type="evidence" value="ECO:0007669"/>
    <property type="project" value="UniProtKB-KW"/>
</dbReference>
<dbReference type="OrthoDB" id="2987348at2"/>
<gene>
    <name evidence="3" type="ORF">CF165_38930</name>
</gene>
<dbReference type="PRINTS" id="PR00412">
    <property type="entry name" value="EPOXHYDRLASE"/>
</dbReference>
<proteinExistence type="predicted"/>
<dbReference type="AlphaFoldDB" id="A0A229SRD8"/>
<dbReference type="InterPro" id="IPR029058">
    <property type="entry name" value="AB_hydrolase_fold"/>
</dbReference>
<reference evidence="4" key="1">
    <citation type="submission" date="2017-07" db="EMBL/GenBank/DDBJ databases">
        <title>Comparative genome mining reveals phylogenetic distribution patterns of secondary metabolites in Amycolatopsis.</title>
        <authorList>
            <person name="Adamek M."/>
            <person name="Alanjary M."/>
            <person name="Sales-Ortells H."/>
            <person name="Goodfellow M."/>
            <person name="Bull A.T."/>
            <person name="Kalinowski J."/>
            <person name="Ziemert N."/>
        </authorList>
    </citation>
    <scope>NUCLEOTIDE SEQUENCE [LARGE SCALE GENOMIC DNA]</scope>
    <source>
        <strain evidence="4">H5</strain>
    </source>
</reference>
<dbReference type="InterPro" id="IPR000073">
    <property type="entry name" value="AB_hydrolase_1"/>
</dbReference>
<dbReference type="Gene3D" id="3.40.50.1820">
    <property type="entry name" value="alpha/beta hydrolase"/>
    <property type="match status" value="1"/>
</dbReference>
<feature type="domain" description="AB hydrolase-1" evidence="2">
    <location>
        <begin position="40"/>
        <end position="279"/>
    </location>
</feature>
<dbReference type="SUPFAM" id="SSF53474">
    <property type="entry name" value="alpha/beta-Hydrolases"/>
    <property type="match status" value="1"/>
</dbReference>
<comment type="caution">
    <text evidence="3">The sequence shown here is derived from an EMBL/GenBank/DDBJ whole genome shotgun (WGS) entry which is preliminary data.</text>
</comment>
<keyword evidence="1 3" id="KW-0378">Hydrolase</keyword>
<evidence type="ECO:0000313" key="4">
    <source>
        <dbReference type="Proteomes" id="UP000215199"/>
    </source>
</evidence>
<organism evidence="3 4">
    <name type="scientific">Amycolatopsis vastitatis</name>
    <dbReference type="NCBI Taxonomy" id="1905142"/>
    <lineage>
        <taxon>Bacteria</taxon>
        <taxon>Bacillati</taxon>
        <taxon>Actinomycetota</taxon>
        <taxon>Actinomycetes</taxon>
        <taxon>Pseudonocardiales</taxon>
        <taxon>Pseudonocardiaceae</taxon>
        <taxon>Amycolatopsis</taxon>
    </lineage>
</organism>
<dbReference type="Proteomes" id="UP000215199">
    <property type="component" value="Unassembled WGS sequence"/>
</dbReference>
<dbReference type="PRINTS" id="PR00111">
    <property type="entry name" value="ABHYDROLASE"/>
</dbReference>
<dbReference type="Pfam" id="PF00561">
    <property type="entry name" value="Abhydrolase_1"/>
    <property type="match status" value="1"/>
</dbReference>
<name>A0A229SRD8_9PSEU</name>
<protein>
    <submittedName>
        <fullName evidence="3">Alpha/beta hydrolase</fullName>
    </submittedName>
</protein>
<dbReference type="RefSeq" id="WP_093952609.1">
    <property type="nucleotide sequence ID" value="NZ_NMUL01000048.1"/>
</dbReference>
<evidence type="ECO:0000256" key="1">
    <source>
        <dbReference type="ARBA" id="ARBA00022801"/>
    </source>
</evidence>